<dbReference type="PANTHER" id="PTHR42782:SF2">
    <property type="entry name" value="3-OXOACYL-[ACYL-CARRIER-PROTEIN] SYNTHASE-LIKE PROTEIN"/>
    <property type="match status" value="1"/>
</dbReference>
<keyword evidence="2" id="KW-1185">Reference proteome</keyword>
<dbReference type="InterPro" id="IPR007402">
    <property type="entry name" value="DUF455"/>
</dbReference>
<sequence length="295" mass="32480">MATCDATATPTLCDWCIRVLNTPDPTEKVTVTQELSRQWTEGLIKEIGRGQALDRPARPDDLEFVAPGKAVKLGKAGSLRSRIAILHSLANVEQWAIDTAVDTIVRFGSVGAPVEPPCSALLEHTTAPAEAQPLPRAFYDDFVRMAAEEAKHFLWLTQRLGDLGSHFGALPVHAGIWDSAFETRHALVCRVGIVQMVQESRGLDVSDSTVEKFRAVGDTPTADMLTAILADEVTHVATGYRWFSHECDRRGLDRQACFRSVVRHHFRGVLKPPFNEAARRAAGMEPELYQGLDAK</sequence>
<evidence type="ECO:0000313" key="1">
    <source>
        <dbReference type="EMBL" id="KAJ1926685.1"/>
    </source>
</evidence>
<dbReference type="EMBL" id="JANBPT010000155">
    <property type="protein sequence ID" value="KAJ1926685.1"/>
    <property type="molecule type" value="Genomic_DNA"/>
</dbReference>
<dbReference type="PIRSF" id="PIRSF012318">
    <property type="entry name" value="UCP012318"/>
    <property type="match status" value="1"/>
</dbReference>
<accession>A0A9W8AH89</accession>
<dbReference type="InterPro" id="IPR011197">
    <property type="entry name" value="UCP012318"/>
</dbReference>
<dbReference type="InterPro" id="IPR009078">
    <property type="entry name" value="Ferritin-like_SF"/>
</dbReference>
<reference evidence="1" key="1">
    <citation type="submission" date="2022-07" db="EMBL/GenBank/DDBJ databases">
        <title>Phylogenomic reconstructions and comparative analyses of Kickxellomycotina fungi.</title>
        <authorList>
            <person name="Reynolds N.K."/>
            <person name="Stajich J.E."/>
            <person name="Barry K."/>
            <person name="Grigoriev I.V."/>
            <person name="Crous P."/>
            <person name="Smith M.E."/>
        </authorList>
    </citation>
    <scope>NUCLEOTIDE SEQUENCE</scope>
    <source>
        <strain evidence="1">RSA 861</strain>
    </source>
</reference>
<dbReference type="SUPFAM" id="SSF47240">
    <property type="entry name" value="Ferritin-like"/>
    <property type="match status" value="1"/>
</dbReference>
<protein>
    <recommendedName>
        <fullName evidence="3">DUF455 domain-containing protein</fullName>
    </recommendedName>
</protein>
<dbReference type="OrthoDB" id="426882at2759"/>
<comment type="caution">
    <text evidence="1">The sequence shown here is derived from an EMBL/GenBank/DDBJ whole genome shotgun (WGS) entry which is preliminary data.</text>
</comment>
<dbReference type="PANTHER" id="PTHR42782">
    <property type="entry name" value="SI:CH73-314G15.3"/>
    <property type="match status" value="1"/>
</dbReference>
<dbReference type="CDD" id="cd00657">
    <property type="entry name" value="Ferritin_like"/>
    <property type="match status" value="1"/>
</dbReference>
<dbReference type="Proteomes" id="UP001150569">
    <property type="component" value="Unassembled WGS sequence"/>
</dbReference>
<proteinExistence type="predicted"/>
<gene>
    <name evidence="1" type="ORF">IWQ60_003571</name>
</gene>
<evidence type="ECO:0000313" key="2">
    <source>
        <dbReference type="Proteomes" id="UP001150569"/>
    </source>
</evidence>
<evidence type="ECO:0008006" key="3">
    <source>
        <dbReference type="Google" id="ProtNLM"/>
    </source>
</evidence>
<organism evidence="1 2">
    <name type="scientific">Tieghemiomyces parasiticus</name>
    <dbReference type="NCBI Taxonomy" id="78921"/>
    <lineage>
        <taxon>Eukaryota</taxon>
        <taxon>Fungi</taxon>
        <taxon>Fungi incertae sedis</taxon>
        <taxon>Zoopagomycota</taxon>
        <taxon>Kickxellomycotina</taxon>
        <taxon>Dimargaritomycetes</taxon>
        <taxon>Dimargaritales</taxon>
        <taxon>Dimargaritaceae</taxon>
        <taxon>Tieghemiomyces</taxon>
    </lineage>
</organism>
<dbReference type="Pfam" id="PF04305">
    <property type="entry name" value="DUF455"/>
    <property type="match status" value="1"/>
</dbReference>
<dbReference type="AlphaFoldDB" id="A0A9W8AH89"/>
<name>A0A9W8AH89_9FUNG</name>